<accession>A0A3B0TI14</accession>
<dbReference type="PROSITE" id="PS51819">
    <property type="entry name" value="VOC"/>
    <property type="match status" value="1"/>
</dbReference>
<dbReference type="SUPFAM" id="SSF54593">
    <property type="entry name" value="Glyoxalase/Bleomycin resistance protein/Dihydroxybiphenyl dioxygenase"/>
    <property type="match status" value="1"/>
</dbReference>
<dbReference type="Pfam" id="PF00903">
    <property type="entry name" value="Glyoxalase"/>
    <property type="match status" value="1"/>
</dbReference>
<dbReference type="Gene3D" id="3.10.180.10">
    <property type="entry name" value="2,3-Dihydroxybiphenyl 1,2-Dioxygenase, domain 1"/>
    <property type="match status" value="1"/>
</dbReference>
<gene>
    <name evidence="2" type="ORF">MNBD_ALPHA05-1679</name>
</gene>
<name>A0A3B0TI14_9ZZZZ</name>
<dbReference type="InterPro" id="IPR037523">
    <property type="entry name" value="VOC_core"/>
</dbReference>
<dbReference type="CDD" id="cd07247">
    <property type="entry name" value="SgaA_N_like"/>
    <property type="match status" value="1"/>
</dbReference>
<sequence length="123" mass="13030">MSVPPEHFTVWAEIPVTDLDRAMGFYSKVFSVDMKKDETGPNPVAFFPTAQPGGIAGHLYPGKPAMEGTGATVHFASPDKLETALERVTTAGGKVLSDVITIPGGRFAYCLDPDGNSIGVFSK</sequence>
<organism evidence="2">
    <name type="scientific">hydrothermal vent metagenome</name>
    <dbReference type="NCBI Taxonomy" id="652676"/>
    <lineage>
        <taxon>unclassified sequences</taxon>
        <taxon>metagenomes</taxon>
        <taxon>ecological metagenomes</taxon>
    </lineage>
</organism>
<protein>
    <submittedName>
        <fullName evidence="2">Glyoxalase family protein</fullName>
    </submittedName>
</protein>
<dbReference type="InterPro" id="IPR004360">
    <property type="entry name" value="Glyas_Fos-R_dOase_dom"/>
</dbReference>
<dbReference type="PANTHER" id="PTHR33993:SF2">
    <property type="entry name" value="VOC DOMAIN-CONTAINING PROTEIN"/>
    <property type="match status" value="1"/>
</dbReference>
<dbReference type="PANTHER" id="PTHR33993">
    <property type="entry name" value="GLYOXALASE-RELATED"/>
    <property type="match status" value="1"/>
</dbReference>
<dbReference type="AlphaFoldDB" id="A0A3B0TI14"/>
<evidence type="ECO:0000313" key="2">
    <source>
        <dbReference type="EMBL" id="VAW06686.1"/>
    </source>
</evidence>
<feature type="domain" description="VOC" evidence="1">
    <location>
        <begin position="4"/>
        <end position="123"/>
    </location>
</feature>
<dbReference type="InterPro" id="IPR052164">
    <property type="entry name" value="Anthracycline_SecMetBiosynth"/>
</dbReference>
<dbReference type="EMBL" id="UOEH01000536">
    <property type="protein sequence ID" value="VAW06686.1"/>
    <property type="molecule type" value="Genomic_DNA"/>
</dbReference>
<dbReference type="InterPro" id="IPR029068">
    <property type="entry name" value="Glyas_Bleomycin-R_OHBP_Dase"/>
</dbReference>
<proteinExistence type="predicted"/>
<evidence type="ECO:0000259" key="1">
    <source>
        <dbReference type="PROSITE" id="PS51819"/>
    </source>
</evidence>
<reference evidence="2" key="1">
    <citation type="submission" date="2018-06" db="EMBL/GenBank/DDBJ databases">
        <authorList>
            <person name="Zhirakovskaya E."/>
        </authorList>
    </citation>
    <scope>NUCLEOTIDE SEQUENCE</scope>
</reference>